<dbReference type="CDD" id="cd00200">
    <property type="entry name" value="WD40"/>
    <property type="match status" value="1"/>
</dbReference>
<evidence type="ECO:0000313" key="7">
    <source>
        <dbReference type="EMBL" id="KAJ8659205.1"/>
    </source>
</evidence>
<dbReference type="SMART" id="SM00256">
    <property type="entry name" value="FBOX"/>
    <property type="match status" value="1"/>
</dbReference>
<feature type="compositionally biased region" description="Low complexity" evidence="5">
    <location>
        <begin position="355"/>
        <end position="372"/>
    </location>
</feature>
<keyword evidence="2 4" id="KW-0853">WD repeat</keyword>
<dbReference type="GO" id="GO:0043130">
    <property type="term" value="F:ubiquitin binding"/>
    <property type="evidence" value="ECO:0007669"/>
    <property type="project" value="TreeGrafter"/>
</dbReference>
<feature type="repeat" description="WD" evidence="4">
    <location>
        <begin position="832"/>
        <end position="871"/>
    </location>
</feature>
<dbReference type="Pfam" id="PF00400">
    <property type="entry name" value="WD40"/>
    <property type="match status" value="7"/>
</dbReference>
<feature type="compositionally biased region" description="Low complexity" evidence="5">
    <location>
        <begin position="278"/>
        <end position="300"/>
    </location>
</feature>
<feature type="repeat" description="WD" evidence="4">
    <location>
        <begin position="634"/>
        <end position="663"/>
    </location>
</feature>
<feature type="repeat" description="WD" evidence="4">
    <location>
        <begin position="750"/>
        <end position="789"/>
    </location>
</feature>
<name>A0AAD7V6J4_9FUNG</name>
<dbReference type="InterPro" id="IPR001810">
    <property type="entry name" value="F-box_dom"/>
</dbReference>
<feature type="repeat" description="WD" evidence="4">
    <location>
        <begin position="872"/>
        <end position="910"/>
    </location>
</feature>
<dbReference type="PROSITE" id="PS00678">
    <property type="entry name" value="WD_REPEATS_1"/>
    <property type="match status" value="3"/>
</dbReference>
<dbReference type="AlphaFoldDB" id="A0AAD7V6J4"/>
<dbReference type="Gene3D" id="1.20.1280.50">
    <property type="match status" value="1"/>
</dbReference>
<dbReference type="InterPro" id="IPR036322">
    <property type="entry name" value="WD40_repeat_dom_sf"/>
</dbReference>
<dbReference type="SUPFAM" id="SSF50978">
    <property type="entry name" value="WD40 repeat-like"/>
    <property type="match status" value="1"/>
</dbReference>
<dbReference type="Proteomes" id="UP001234581">
    <property type="component" value="Unassembled WGS sequence"/>
</dbReference>
<evidence type="ECO:0000256" key="3">
    <source>
        <dbReference type="ARBA" id="ARBA00022737"/>
    </source>
</evidence>
<dbReference type="InterPro" id="IPR036047">
    <property type="entry name" value="F-box-like_dom_sf"/>
</dbReference>
<dbReference type="PANTHER" id="PTHR19849:SF0">
    <property type="entry name" value="PHOSPHOLIPASE A-2-ACTIVATING PROTEIN"/>
    <property type="match status" value="1"/>
</dbReference>
<dbReference type="Gene3D" id="2.130.10.10">
    <property type="entry name" value="YVTN repeat-like/Quinoprotein amine dehydrogenase"/>
    <property type="match status" value="1"/>
</dbReference>
<dbReference type="PROSITE" id="PS50181">
    <property type="entry name" value="FBOX"/>
    <property type="match status" value="1"/>
</dbReference>
<accession>A0AAD7V6J4</accession>
<gene>
    <name evidence="7" type="ORF">O0I10_004919</name>
</gene>
<dbReference type="GeneID" id="83212332"/>
<organism evidence="7 8">
    <name type="scientific">Lichtheimia ornata</name>
    <dbReference type="NCBI Taxonomy" id="688661"/>
    <lineage>
        <taxon>Eukaryota</taxon>
        <taxon>Fungi</taxon>
        <taxon>Fungi incertae sedis</taxon>
        <taxon>Mucoromycota</taxon>
        <taxon>Mucoromycotina</taxon>
        <taxon>Mucoromycetes</taxon>
        <taxon>Mucorales</taxon>
        <taxon>Lichtheimiaceae</taxon>
        <taxon>Lichtheimia</taxon>
    </lineage>
</organism>
<evidence type="ECO:0000313" key="8">
    <source>
        <dbReference type="Proteomes" id="UP001234581"/>
    </source>
</evidence>
<dbReference type="PRINTS" id="PR00320">
    <property type="entry name" value="GPROTEINBRPT"/>
</dbReference>
<feature type="repeat" description="WD" evidence="4">
    <location>
        <begin position="570"/>
        <end position="609"/>
    </location>
</feature>
<dbReference type="InterPro" id="IPR020472">
    <property type="entry name" value="WD40_PAC1"/>
</dbReference>
<proteinExistence type="predicted"/>
<dbReference type="EMBL" id="JARTCD010000019">
    <property type="protein sequence ID" value="KAJ8659205.1"/>
    <property type="molecule type" value="Genomic_DNA"/>
</dbReference>
<evidence type="ECO:0000256" key="5">
    <source>
        <dbReference type="SAM" id="MobiDB-lite"/>
    </source>
</evidence>
<evidence type="ECO:0000256" key="1">
    <source>
        <dbReference type="ARBA" id="ARBA00022490"/>
    </source>
</evidence>
<dbReference type="InterPro" id="IPR019775">
    <property type="entry name" value="WD40_repeat_CS"/>
</dbReference>
<keyword evidence="1" id="KW-0963">Cytoplasm</keyword>
<feature type="compositionally biased region" description="Low complexity" evidence="5">
    <location>
        <begin position="32"/>
        <end position="64"/>
    </location>
</feature>
<dbReference type="PROSITE" id="PS50082">
    <property type="entry name" value="WD_REPEATS_2"/>
    <property type="match status" value="6"/>
</dbReference>
<dbReference type="SMART" id="SM00320">
    <property type="entry name" value="WD40"/>
    <property type="match status" value="8"/>
</dbReference>
<feature type="compositionally biased region" description="Low complexity" evidence="5">
    <location>
        <begin position="309"/>
        <end position="326"/>
    </location>
</feature>
<dbReference type="RefSeq" id="XP_058344118.1">
    <property type="nucleotide sequence ID" value="XM_058484968.1"/>
</dbReference>
<dbReference type="GO" id="GO:0010992">
    <property type="term" value="P:ubiquitin recycling"/>
    <property type="evidence" value="ECO:0007669"/>
    <property type="project" value="TreeGrafter"/>
</dbReference>
<keyword evidence="8" id="KW-1185">Reference proteome</keyword>
<protein>
    <recommendedName>
        <fullName evidence="6">F-box domain-containing protein</fullName>
    </recommendedName>
</protein>
<dbReference type="SUPFAM" id="SSF81383">
    <property type="entry name" value="F-box domain"/>
    <property type="match status" value="1"/>
</dbReference>
<comment type="caution">
    <text evidence="7">The sequence shown here is derived from an EMBL/GenBank/DDBJ whole genome shotgun (WGS) entry which is preliminary data.</text>
</comment>
<dbReference type="InterPro" id="IPR015943">
    <property type="entry name" value="WD40/YVTN_repeat-like_dom_sf"/>
</dbReference>
<dbReference type="GO" id="GO:0043161">
    <property type="term" value="P:proteasome-mediated ubiquitin-dependent protein catabolic process"/>
    <property type="evidence" value="ECO:0007669"/>
    <property type="project" value="TreeGrafter"/>
</dbReference>
<feature type="compositionally biased region" description="Polar residues" evidence="5">
    <location>
        <begin position="65"/>
        <end position="80"/>
    </location>
</feature>
<dbReference type="GO" id="GO:0005737">
    <property type="term" value="C:cytoplasm"/>
    <property type="evidence" value="ECO:0007669"/>
    <property type="project" value="TreeGrafter"/>
</dbReference>
<feature type="repeat" description="WD" evidence="4">
    <location>
        <begin position="790"/>
        <end position="831"/>
    </location>
</feature>
<keyword evidence="3" id="KW-0677">Repeat</keyword>
<feature type="compositionally biased region" description="Low complexity" evidence="5">
    <location>
        <begin position="105"/>
        <end position="131"/>
    </location>
</feature>
<dbReference type="InterPro" id="IPR001680">
    <property type="entry name" value="WD40_rpt"/>
</dbReference>
<dbReference type="PANTHER" id="PTHR19849">
    <property type="entry name" value="PHOSPHOLIPASE A-2-ACTIVATING PROTEIN"/>
    <property type="match status" value="1"/>
</dbReference>
<dbReference type="GO" id="GO:0005634">
    <property type="term" value="C:nucleus"/>
    <property type="evidence" value="ECO:0007669"/>
    <property type="project" value="TreeGrafter"/>
</dbReference>
<sequence>MGSHPFPLGAMQLTSPLPSPSAIPEHASTSMGGNHNANESGSSSSNSNNNNNGGDTDMLLNNNNQYHATTSSNGGHRNQNSSSSSSDDKDDQVIPYPDAMARFKPTTATTTTITTTTTTTTSPGDLPTPTTRRGPSIQRLPLIFNAPNGDDNIYPLARTPTPLRLQRIPFTCQAIQGVFEETVLADDSLAVQVSAQRRTNQSPRKRLVSWFSSEEDWDNVARSSKRTETVSSSTPSHKINPMDQVQEDQHMAAGAASFVPSSSSSSVGNNNHHHHHSSSSGYATTSNTTTPGDATTTATTMENLGVMDSPNSALPSPSLSPVSALATDDDLWPTPSNSSPTHMEEEETIPNGEGNNIDTHSTTTTYTNNNNDNNALIPSTSLCTNDILDTYTQLPNDNVRQYLLLHLLRRSNKTTLRLAHSAINDVLRTDIVGRLPSHLQRRILSFLDVPVLCRCLAVSRQWRQIIDEDAELWRLKIEDAGYQITQEEKVEQQHEEMMNRGAYGYKRIYQRHLRIQSNWQHNRAHRMQLAGHSSHVVTCLQFDEDKIITASDDQTANLYDIRTGRLVRTFYGHEGGVWALQYVGNTLVTGATDRTIRVWDIDTGICRHVFHGHSGTVRCLTIVMPIKNPSTGRYEPQQPLIVSGSRDHSVRVWDLPQSTDITTTTTTISSVQHKEDATTSTTNNDPYRLRRSRIKEKRGSAMSRVFRHIPHDETAAAIVPDTADLPMTTTTTSSSSSSSSSEKTIHVHVLLGHRDAVRALAAHGNTLVSGSYDGSVRIWHLEQGRCLHQLSGHTSKVYSVVIDPKRNRCISGSMDSYVRIWNMETGACEHVLGGHTALVGLLGLSSSHLVSAAADQSLRVWSPETGDRQHILLGHEGAITSFQHDNHKVISGSDGGIKMWDIKTGKLMHNLVNNVSGVWRVAFDERRCIAAVKGDDDVTRLEVFDYDVY</sequence>
<feature type="compositionally biased region" description="Low complexity" evidence="5">
    <location>
        <begin position="252"/>
        <end position="270"/>
    </location>
</feature>
<evidence type="ECO:0000256" key="2">
    <source>
        <dbReference type="ARBA" id="ARBA00022574"/>
    </source>
</evidence>
<evidence type="ECO:0000256" key="4">
    <source>
        <dbReference type="PROSITE-ProRule" id="PRU00221"/>
    </source>
</evidence>
<dbReference type="Pfam" id="PF12937">
    <property type="entry name" value="F-box-like"/>
    <property type="match status" value="1"/>
</dbReference>
<feature type="region of interest" description="Disordered" evidence="5">
    <location>
        <begin position="217"/>
        <end position="372"/>
    </location>
</feature>
<evidence type="ECO:0000259" key="6">
    <source>
        <dbReference type="PROSITE" id="PS50181"/>
    </source>
</evidence>
<dbReference type="PROSITE" id="PS50294">
    <property type="entry name" value="WD_REPEATS_REGION"/>
    <property type="match status" value="3"/>
</dbReference>
<reference evidence="7 8" key="1">
    <citation type="submission" date="2023-03" db="EMBL/GenBank/DDBJ databases">
        <title>Genome sequence of Lichtheimia ornata CBS 291.66.</title>
        <authorList>
            <person name="Mohabir J.T."/>
            <person name="Shea T.P."/>
            <person name="Kurbessoian T."/>
            <person name="Berby B."/>
            <person name="Fontaine J."/>
            <person name="Livny J."/>
            <person name="Gnirke A."/>
            <person name="Stajich J.E."/>
            <person name="Cuomo C.A."/>
        </authorList>
    </citation>
    <scope>NUCLEOTIDE SEQUENCE [LARGE SCALE GENOMIC DNA]</scope>
    <source>
        <strain evidence="7">CBS 291.66</strain>
    </source>
</reference>
<feature type="domain" description="F-box" evidence="6">
    <location>
        <begin position="429"/>
        <end position="476"/>
    </location>
</feature>
<feature type="region of interest" description="Disordered" evidence="5">
    <location>
        <begin position="1"/>
        <end position="135"/>
    </location>
</feature>